<name>A0A9P6DLV7_9AGAM</name>
<comment type="caution">
    <text evidence="2">The sequence shown here is derived from an EMBL/GenBank/DDBJ whole genome shotgun (WGS) entry which is preliminary data.</text>
</comment>
<evidence type="ECO:0000313" key="2">
    <source>
        <dbReference type="EMBL" id="KAF9503604.1"/>
    </source>
</evidence>
<evidence type="ECO:0000313" key="3">
    <source>
        <dbReference type="Proteomes" id="UP000886523"/>
    </source>
</evidence>
<accession>A0A9P6DLV7</accession>
<dbReference type="Proteomes" id="UP000886523">
    <property type="component" value="Unassembled WGS sequence"/>
</dbReference>
<dbReference type="EMBL" id="MU129330">
    <property type="protein sequence ID" value="KAF9503604.1"/>
    <property type="molecule type" value="Genomic_DNA"/>
</dbReference>
<reference evidence="2" key="1">
    <citation type="journal article" date="2020" name="Nat. Commun.">
        <title>Large-scale genome sequencing of mycorrhizal fungi provides insights into the early evolution of symbiotic traits.</title>
        <authorList>
            <person name="Miyauchi S."/>
            <person name="Kiss E."/>
            <person name="Kuo A."/>
            <person name="Drula E."/>
            <person name="Kohler A."/>
            <person name="Sanchez-Garcia M."/>
            <person name="Morin E."/>
            <person name="Andreopoulos B."/>
            <person name="Barry K.W."/>
            <person name="Bonito G."/>
            <person name="Buee M."/>
            <person name="Carver A."/>
            <person name="Chen C."/>
            <person name="Cichocki N."/>
            <person name="Clum A."/>
            <person name="Culley D."/>
            <person name="Crous P.W."/>
            <person name="Fauchery L."/>
            <person name="Girlanda M."/>
            <person name="Hayes R.D."/>
            <person name="Keri Z."/>
            <person name="LaButti K."/>
            <person name="Lipzen A."/>
            <person name="Lombard V."/>
            <person name="Magnuson J."/>
            <person name="Maillard F."/>
            <person name="Murat C."/>
            <person name="Nolan M."/>
            <person name="Ohm R.A."/>
            <person name="Pangilinan J."/>
            <person name="Pereira M.F."/>
            <person name="Perotto S."/>
            <person name="Peter M."/>
            <person name="Pfister S."/>
            <person name="Riley R."/>
            <person name="Sitrit Y."/>
            <person name="Stielow J.B."/>
            <person name="Szollosi G."/>
            <person name="Zifcakova L."/>
            <person name="Stursova M."/>
            <person name="Spatafora J.W."/>
            <person name="Tedersoo L."/>
            <person name="Vaario L.M."/>
            <person name="Yamada A."/>
            <person name="Yan M."/>
            <person name="Wang P."/>
            <person name="Xu J."/>
            <person name="Bruns T."/>
            <person name="Baldrian P."/>
            <person name="Vilgalys R."/>
            <person name="Dunand C."/>
            <person name="Henrissat B."/>
            <person name="Grigoriev I.V."/>
            <person name="Hibbett D."/>
            <person name="Nagy L.G."/>
            <person name="Martin F.M."/>
        </authorList>
    </citation>
    <scope>NUCLEOTIDE SEQUENCE</scope>
    <source>
        <strain evidence="2">UP504</strain>
    </source>
</reference>
<keyword evidence="3" id="KW-1185">Reference proteome</keyword>
<feature type="region of interest" description="Disordered" evidence="1">
    <location>
        <begin position="141"/>
        <end position="203"/>
    </location>
</feature>
<feature type="region of interest" description="Disordered" evidence="1">
    <location>
        <begin position="224"/>
        <end position="250"/>
    </location>
</feature>
<gene>
    <name evidence="2" type="ORF">BS47DRAFT_1386424</name>
</gene>
<dbReference type="AlphaFoldDB" id="A0A9P6DLV7"/>
<proteinExistence type="predicted"/>
<protein>
    <submittedName>
        <fullName evidence="2">Uncharacterized protein</fullName>
    </submittedName>
</protein>
<sequence>MHIAKQAQALGRFGTPLTSIANHAFATCRLLLLCVLPDGALLPPHPTEPDYRNASILTSALPVLSTILRHTSELLLKGPLDDASAMEQALGIVLTCITELGRSIEEARGAANADHIVEGIQSILSVKRTTALHDIDIVEGDGVDADLGPRPEDGGTPGPERPVLESPSPWDAPISNVAGASRPRASQKEPGAVTSGPSEPEDDLAVAASEGPVLDPLIDWETVIDPANAPPSSASDKQPRSIASRPPAPEDALTLAASERYVLDTPLHWNMDVTDVAEVPQLSAPLEKSGVILSGLPDPEGNLDDTASVRLVSETSDPSDPQVTDAIDTLVSVHSGDDTVATA</sequence>
<organism evidence="2 3">
    <name type="scientific">Hydnum rufescens UP504</name>
    <dbReference type="NCBI Taxonomy" id="1448309"/>
    <lineage>
        <taxon>Eukaryota</taxon>
        <taxon>Fungi</taxon>
        <taxon>Dikarya</taxon>
        <taxon>Basidiomycota</taxon>
        <taxon>Agaricomycotina</taxon>
        <taxon>Agaricomycetes</taxon>
        <taxon>Cantharellales</taxon>
        <taxon>Hydnaceae</taxon>
        <taxon>Hydnum</taxon>
    </lineage>
</organism>
<evidence type="ECO:0000256" key="1">
    <source>
        <dbReference type="SAM" id="MobiDB-lite"/>
    </source>
</evidence>